<name>A0A7T8KF46_CALRO</name>
<keyword evidence="2" id="KW-1185">Reference proteome</keyword>
<reference evidence="2" key="1">
    <citation type="submission" date="2021-01" db="EMBL/GenBank/DDBJ databases">
        <title>Caligus Genome Assembly.</title>
        <authorList>
            <person name="Gallardo-Escarate C."/>
        </authorList>
    </citation>
    <scope>NUCLEOTIDE SEQUENCE [LARGE SCALE GENOMIC DNA]</scope>
</reference>
<accession>A0A7T8KF46</accession>
<dbReference type="AlphaFoldDB" id="A0A7T8KF46"/>
<protein>
    <submittedName>
        <fullName evidence="1">Uncharacterized protein</fullName>
    </submittedName>
</protein>
<evidence type="ECO:0000313" key="2">
    <source>
        <dbReference type="Proteomes" id="UP000595437"/>
    </source>
</evidence>
<evidence type="ECO:0000313" key="1">
    <source>
        <dbReference type="EMBL" id="QQP54782.1"/>
    </source>
</evidence>
<gene>
    <name evidence="1" type="ORF">FKW44_007723</name>
</gene>
<proteinExistence type="predicted"/>
<dbReference type="EMBL" id="CP045894">
    <property type="protein sequence ID" value="QQP54782.1"/>
    <property type="molecule type" value="Genomic_DNA"/>
</dbReference>
<sequence length="61" mass="6550">MLSSRTIVAQSTSTLDANAMAILPGLRLCPVIFGSGDNVQIVLHLFRRRGVDTLSPLSIEP</sequence>
<organism evidence="1 2">
    <name type="scientific">Caligus rogercresseyi</name>
    <name type="common">Sea louse</name>
    <dbReference type="NCBI Taxonomy" id="217165"/>
    <lineage>
        <taxon>Eukaryota</taxon>
        <taxon>Metazoa</taxon>
        <taxon>Ecdysozoa</taxon>
        <taxon>Arthropoda</taxon>
        <taxon>Crustacea</taxon>
        <taxon>Multicrustacea</taxon>
        <taxon>Hexanauplia</taxon>
        <taxon>Copepoda</taxon>
        <taxon>Siphonostomatoida</taxon>
        <taxon>Caligidae</taxon>
        <taxon>Caligus</taxon>
    </lineage>
</organism>
<dbReference type="Proteomes" id="UP000595437">
    <property type="component" value="Chromosome 5"/>
</dbReference>